<feature type="compositionally biased region" description="Polar residues" evidence="6">
    <location>
        <begin position="18"/>
        <end position="29"/>
    </location>
</feature>
<feature type="domain" description="LTD" evidence="7">
    <location>
        <begin position="449"/>
        <end position="600"/>
    </location>
</feature>
<evidence type="ECO:0000256" key="4">
    <source>
        <dbReference type="ARBA" id="ARBA00023242"/>
    </source>
</evidence>
<dbReference type="GO" id="GO:0005652">
    <property type="term" value="C:nuclear lamina"/>
    <property type="evidence" value="ECO:0007669"/>
    <property type="project" value="TreeGrafter"/>
</dbReference>
<evidence type="ECO:0000256" key="3">
    <source>
        <dbReference type="ARBA" id="ARBA00023054"/>
    </source>
</evidence>
<proteinExistence type="predicted"/>
<dbReference type="Gene3D" id="1.20.5.1160">
    <property type="entry name" value="Vasodilator-stimulated phosphoprotein"/>
    <property type="match status" value="1"/>
</dbReference>
<reference evidence="9" key="1">
    <citation type="journal article" date="2011" name="Genome Biol.">
        <title>The draft genome of the carcinogenic human liver fluke Clonorchis sinensis.</title>
        <authorList>
            <person name="Wang X."/>
            <person name="Chen W."/>
            <person name="Huang Y."/>
            <person name="Sun J."/>
            <person name="Men J."/>
            <person name="Liu H."/>
            <person name="Luo F."/>
            <person name="Guo L."/>
            <person name="Lv X."/>
            <person name="Deng C."/>
            <person name="Zhou C."/>
            <person name="Fan Y."/>
            <person name="Li X."/>
            <person name="Huang L."/>
            <person name="Hu Y."/>
            <person name="Liang C."/>
            <person name="Hu X."/>
            <person name="Xu J."/>
            <person name="Yu X."/>
        </authorList>
    </citation>
    <scope>NUCLEOTIDE SEQUENCE [LARGE SCALE GENOMIC DNA]</scope>
    <source>
        <strain evidence="9">Henan</strain>
    </source>
</reference>
<evidence type="ECO:0000259" key="7">
    <source>
        <dbReference type="PROSITE" id="PS51841"/>
    </source>
</evidence>
<dbReference type="InterPro" id="IPR036415">
    <property type="entry name" value="Lamin_tail_dom_sf"/>
</dbReference>
<dbReference type="SUPFAM" id="SSF64593">
    <property type="entry name" value="Intermediate filament protein, coiled coil region"/>
    <property type="match status" value="2"/>
</dbReference>
<dbReference type="Proteomes" id="UP000008909">
    <property type="component" value="Unassembled WGS sequence"/>
</dbReference>
<dbReference type="GO" id="GO:0090435">
    <property type="term" value="P:protein localization to nuclear envelope"/>
    <property type="evidence" value="ECO:0007669"/>
    <property type="project" value="TreeGrafter"/>
</dbReference>
<dbReference type="SMART" id="SM01391">
    <property type="entry name" value="Filament"/>
    <property type="match status" value="1"/>
</dbReference>
<sequence length="673" mass="78423">MSARSRKQKVAETEKTEGSPSVSTISKSVTIEKTRLSSGTPRHSLSRNERSSSPLSISRNEEKDELAHLNDRLAGYIDYVRKLELDKERLTRRIHSVTEERMSKVEEARKTYEDEILALRNLVDDLAKQKTKAELDAKQAKDDANAAKSKVAKRDQEIRTLQRRIENLEKDLASYKQDHDRYQPLLNDFRALEKRFEEVQRDLEAETLLRTDLENKVLGLKEQLDFRTRLFDEEREKLTQRTMYIEEEVEGRKQAEYASRLADELQSIREQTASELEEYKYQLEETFETKLEKLHSAADRSADEAFRQRSDFLAVRKRADDLEHELAKKIAELNLLQHRVEDLENQLEKERREHDSQLSLQSEEIRRLRDELEESFREFSDLMNTKIALDQEILMYRKMLEGEESRLNLQPLSRESPFNVQPGKRRRMDDGSEGDETGLTGASFISSKSRYAYRVSSTASGPVEFFKEQDTQGKWVKLNNTSTEEVSVGNWELVHEADGQETRFKFHRSLMLKPGTTCTIWSSDTETTHNPPTDIVMKNKSFHPSPEAVITLLDAEGVEQAKCTVKRERIRPSGVSFGRRTAHRAGTDEVYQTSHHGRRTGRSSLLVHPPSDLDLFFCTFRDLYPLFRFRFRCRIHRIASTRPRYTRIYSAKFPTRSTDQNGEFGNIDDFENM</sequence>
<keyword evidence="3 5" id="KW-0175">Coiled coil</keyword>
<evidence type="ECO:0000313" key="9">
    <source>
        <dbReference type="EMBL" id="GAA32167.2"/>
    </source>
</evidence>
<dbReference type="GO" id="GO:0031507">
    <property type="term" value="P:heterochromatin formation"/>
    <property type="evidence" value="ECO:0007669"/>
    <property type="project" value="TreeGrafter"/>
</dbReference>
<keyword evidence="2" id="KW-0403">Intermediate filament</keyword>
<dbReference type="Pfam" id="PF00038">
    <property type="entry name" value="Filament"/>
    <property type="match status" value="1"/>
</dbReference>
<gene>
    <name evidence="9" type="ORF">CLF_110304</name>
</gene>
<dbReference type="GO" id="GO:0005882">
    <property type="term" value="C:intermediate filament"/>
    <property type="evidence" value="ECO:0007669"/>
    <property type="project" value="UniProtKB-KW"/>
</dbReference>
<evidence type="ECO:0000256" key="6">
    <source>
        <dbReference type="SAM" id="MobiDB-lite"/>
    </source>
</evidence>
<keyword evidence="4" id="KW-0539">Nucleus</keyword>
<evidence type="ECO:0000259" key="8">
    <source>
        <dbReference type="PROSITE" id="PS51842"/>
    </source>
</evidence>
<evidence type="ECO:0000256" key="1">
    <source>
        <dbReference type="ARBA" id="ARBA00004123"/>
    </source>
</evidence>
<evidence type="ECO:0000313" key="10">
    <source>
        <dbReference type="Proteomes" id="UP000008909"/>
    </source>
</evidence>
<dbReference type="PROSITE" id="PS51841">
    <property type="entry name" value="LTD"/>
    <property type="match status" value="1"/>
</dbReference>
<dbReference type="SUPFAM" id="SSF74853">
    <property type="entry name" value="Lamin A/C globular tail domain"/>
    <property type="match status" value="1"/>
</dbReference>
<protein>
    <submittedName>
        <fullName evidence="9">Lamin Dm0</fullName>
    </submittedName>
</protein>
<accession>H2KUU0</accession>
<feature type="region of interest" description="Disordered" evidence="6">
    <location>
        <begin position="579"/>
        <end position="604"/>
    </location>
</feature>
<evidence type="ECO:0000256" key="2">
    <source>
        <dbReference type="ARBA" id="ARBA00022754"/>
    </source>
</evidence>
<keyword evidence="10" id="KW-1185">Reference proteome</keyword>
<dbReference type="GO" id="GO:0051664">
    <property type="term" value="P:nuclear pore localization"/>
    <property type="evidence" value="ECO:0007669"/>
    <property type="project" value="TreeGrafter"/>
</dbReference>
<feature type="region of interest" description="Disordered" evidence="6">
    <location>
        <begin position="414"/>
        <end position="439"/>
    </location>
</feature>
<dbReference type="Gene3D" id="2.60.40.1260">
    <property type="entry name" value="Lamin Tail domain"/>
    <property type="match status" value="1"/>
</dbReference>
<dbReference type="InterPro" id="IPR001322">
    <property type="entry name" value="Lamin_tail_dom"/>
</dbReference>
<name>H2KUU0_CLOSI</name>
<dbReference type="PANTHER" id="PTHR45721:SF11">
    <property type="entry name" value="LAMIN DM0-RELATED"/>
    <property type="match status" value="1"/>
</dbReference>
<feature type="coiled-coil region" evidence="5">
    <location>
        <begin position="80"/>
        <end position="216"/>
    </location>
</feature>
<feature type="domain" description="IF rod" evidence="8">
    <location>
        <begin position="62"/>
        <end position="407"/>
    </location>
</feature>
<dbReference type="PROSITE" id="PS51842">
    <property type="entry name" value="IF_ROD_2"/>
    <property type="match status" value="1"/>
</dbReference>
<feature type="region of interest" description="Disordered" evidence="6">
    <location>
        <begin position="1"/>
        <end position="61"/>
    </location>
</feature>
<dbReference type="AlphaFoldDB" id="H2KUU0"/>
<dbReference type="GO" id="GO:0006998">
    <property type="term" value="P:nuclear envelope organization"/>
    <property type="evidence" value="ECO:0007669"/>
    <property type="project" value="TreeGrafter"/>
</dbReference>
<dbReference type="PANTHER" id="PTHR45721">
    <property type="entry name" value="LAMIN DM0-RELATED"/>
    <property type="match status" value="1"/>
</dbReference>
<feature type="coiled-coil region" evidence="5">
    <location>
        <begin position="319"/>
        <end position="385"/>
    </location>
</feature>
<dbReference type="SUPFAM" id="SSF58100">
    <property type="entry name" value="Bacterial hemolysins"/>
    <property type="match status" value="1"/>
</dbReference>
<dbReference type="EMBL" id="DF144188">
    <property type="protein sequence ID" value="GAA32167.2"/>
    <property type="molecule type" value="Genomic_DNA"/>
</dbReference>
<evidence type="ECO:0000256" key="5">
    <source>
        <dbReference type="SAM" id="Coils"/>
    </source>
</evidence>
<organism evidence="9 10">
    <name type="scientific">Clonorchis sinensis</name>
    <name type="common">Chinese liver fluke</name>
    <dbReference type="NCBI Taxonomy" id="79923"/>
    <lineage>
        <taxon>Eukaryota</taxon>
        <taxon>Metazoa</taxon>
        <taxon>Spiralia</taxon>
        <taxon>Lophotrochozoa</taxon>
        <taxon>Platyhelminthes</taxon>
        <taxon>Trematoda</taxon>
        <taxon>Digenea</taxon>
        <taxon>Opisthorchiida</taxon>
        <taxon>Opisthorchiata</taxon>
        <taxon>Opisthorchiidae</taxon>
        <taxon>Clonorchis</taxon>
    </lineage>
</organism>
<dbReference type="GO" id="GO:0007097">
    <property type="term" value="P:nuclear migration"/>
    <property type="evidence" value="ECO:0007669"/>
    <property type="project" value="TreeGrafter"/>
</dbReference>
<dbReference type="Pfam" id="PF00932">
    <property type="entry name" value="LTD"/>
    <property type="match status" value="1"/>
</dbReference>
<dbReference type="GO" id="GO:0005200">
    <property type="term" value="F:structural constituent of cytoskeleton"/>
    <property type="evidence" value="ECO:0007669"/>
    <property type="project" value="TreeGrafter"/>
</dbReference>
<dbReference type="InterPro" id="IPR039008">
    <property type="entry name" value="IF_rod_dom"/>
</dbReference>
<comment type="subcellular location">
    <subcellularLocation>
        <location evidence="1">Nucleus</location>
    </subcellularLocation>
</comment>
<dbReference type="Gene3D" id="1.20.5.170">
    <property type="match status" value="1"/>
</dbReference>